<dbReference type="AlphaFoldDB" id="A0A3R9NTL0"/>
<keyword evidence="10 13" id="KW-1133">Transmembrane helix</keyword>
<dbReference type="SMART" id="SM00388">
    <property type="entry name" value="HisKA"/>
    <property type="match status" value="1"/>
</dbReference>
<dbReference type="EMBL" id="RSDW01000001">
    <property type="protein sequence ID" value="RSL16508.1"/>
    <property type="molecule type" value="Genomic_DNA"/>
</dbReference>
<dbReference type="InterPro" id="IPR005467">
    <property type="entry name" value="His_kinase_dom"/>
</dbReference>
<dbReference type="GO" id="GO:0005886">
    <property type="term" value="C:plasma membrane"/>
    <property type="evidence" value="ECO:0007669"/>
    <property type="project" value="TreeGrafter"/>
</dbReference>
<evidence type="ECO:0000256" key="11">
    <source>
        <dbReference type="ARBA" id="ARBA00023012"/>
    </source>
</evidence>
<keyword evidence="12 13" id="KW-0472">Membrane</keyword>
<feature type="domain" description="Histidine kinase" evidence="14">
    <location>
        <begin position="266"/>
        <end position="480"/>
    </location>
</feature>
<evidence type="ECO:0000313" key="16">
    <source>
        <dbReference type="Proteomes" id="UP000269669"/>
    </source>
</evidence>
<dbReference type="GO" id="GO:0000155">
    <property type="term" value="F:phosphorelay sensor kinase activity"/>
    <property type="evidence" value="ECO:0007669"/>
    <property type="project" value="InterPro"/>
</dbReference>
<sequence>MPRSWFQRPLRLLASAIIIALVAIIAYGAHAKSFAAGFLFLFPIMLIAFGWGFVEASIASVLAVGCLDYFFTEPLFHFYMTDPQDWVALVGFGTIVLVVSQFADRLKRHATEASMQRVQVEKLYRMSRDILLLNRRTAIGPQLVQLILEAFDLDGVSLWDAREPRLDVAGKRLIPEGEIRATYIRQRHGVDVVNGKFMRVLLLGSRAIGAIGLVCKTAEGSIDGQTIDAITSLTALALERWHSFKSESEAEAAKQNEQLRSAVLDGLSHAFKTPLTTIQGASSGLLEIGPLGLAQEELVALINEEAIRLSELTTQALQTARIDSADLRVSKEAVQVQSLLEDISEQCSQHLSSHLMRVQDEMTNKCVWADGRLLKLALLELVDNASKYADAEAPITLRASLIGPDITFSVQNEGSYIAPEERLRIFRRFYRSPGSQYRAAGTGIGLSFVKRIAEAHSGHVWVESGREIGTTFFFSLPTSF</sequence>
<dbReference type="SUPFAM" id="SSF55874">
    <property type="entry name" value="ATPase domain of HSP90 chaperone/DNA topoisomerase II/histidine kinase"/>
    <property type="match status" value="1"/>
</dbReference>
<dbReference type="InterPro" id="IPR036097">
    <property type="entry name" value="HisK_dim/P_sf"/>
</dbReference>
<dbReference type="InterPro" id="IPR025201">
    <property type="entry name" value="KdpD_TM"/>
</dbReference>
<dbReference type="InterPro" id="IPR038318">
    <property type="entry name" value="KdpD_sf"/>
</dbReference>
<keyword evidence="9" id="KW-0067">ATP-binding</keyword>
<feature type="transmembrane region" description="Helical" evidence="13">
    <location>
        <begin position="12"/>
        <end position="29"/>
    </location>
</feature>
<dbReference type="GO" id="GO:0005524">
    <property type="term" value="F:ATP binding"/>
    <property type="evidence" value="ECO:0007669"/>
    <property type="project" value="UniProtKB-KW"/>
</dbReference>
<dbReference type="PROSITE" id="PS50109">
    <property type="entry name" value="HIS_KIN"/>
    <property type="match status" value="1"/>
</dbReference>
<organism evidence="15 16">
    <name type="scientific">Edaphobacter aggregans</name>
    <dbReference type="NCBI Taxonomy" id="570835"/>
    <lineage>
        <taxon>Bacteria</taxon>
        <taxon>Pseudomonadati</taxon>
        <taxon>Acidobacteriota</taxon>
        <taxon>Terriglobia</taxon>
        <taxon>Terriglobales</taxon>
        <taxon>Acidobacteriaceae</taxon>
        <taxon>Edaphobacter</taxon>
    </lineage>
</organism>
<evidence type="ECO:0000256" key="2">
    <source>
        <dbReference type="ARBA" id="ARBA00004141"/>
    </source>
</evidence>
<evidence type="ECO:0000256" key="8">
    <source>
        <dbReference type="ARBA" id="ARBA00022777"/>
    </source>
</evidence>
<evidence type="ECO:0000256" key="12">
    <source>
        <dbReference type="ARBA" id="ARBA00023136"/>
    </source>
</evidence>
<keyword evidence="5" id="KW-0808">Transferase</keyword>
<keyword evidence="16" id="KW-1185">Reference proteome</keyword>
<dbReference type="InterPro" id="IPR004358">
    <property type="entry name" value="Sig_transdc_His_kin-like_C"/>
</dbReference>
<keyword evidence="4" id="KW-0597">Phosphoprotein</keyword>
<keyword evidence="8 15" id="KW-0418">Kinase</keyword>
<keyword evidence="7" id="KW-0547">Nucleotide-binding</keyword>
<evidence type="ECO:0000313" key="15">
    <source>
        <dbReference type="EMBL" id="RSL16508.1"/>
    </source>
</evidence>
<name>A0A3R9NTL0_9BACT</name>
<dbReference type="PRINTS" id="PR00344">
    <property type="entry name" value="BCTRLSENSOR"/>
</dbReference>
<keyword evidence="11" id="KW-0902">Two-component regulatory system</keyword>
<dbReference type="OrthoDB" id="108917at2"/>
<dbReference type="PANTHER" id="PTHR45569">
    <property type="entry name" value="SENSOR PROTEIN KDPD"/>
    <property type="match status" value="1"/>
</dbReference>
<dbReference type="Pfam" id="PF13493">
    <property type="entry name" value="DUF4118"/>
    <property type="match status" value="1"/>
</dbReference>
<dbReference type="Gene3D" id="1.10.287.130">
    <property type="match status" value="1"/>
</dbReference>
<evidence type="ECO:0000256" key="13">
    <source>
        <dbReference type="SAM" id="Phobius"/>
    </source>
</evidence>
<gene>
    <name evidence="15" type="ORF">EDE15_2024</name>
</gene>
<dbReference type="SUPFAM" id="SSF47384">
    <property type="entry name" value="Homodimeric domain of signal transducing histidine kinase"/>
    <property type="match status" value="1"/>
</dbReference>
<dbReference type="SMART" id="SM00387">
    <property type="entry name" value="HATPase_c"/>
    <property type="match status" value="1"/>
</dbReference>
<dbReference type="CDD" id="cd00082">
    <property type="entry name" value="HisKA"/>
    <property type="match status" value="1"/>
</dbReference>
<dbReference type="PANTHER" id="PTHR45569:SF1">
    <property type="entry name" value="SENSOR PROTEIN KDPD"/>
    <property type="match status" value="1"/>
</dbReference>
<dbReference type="InterPro" id="IPR052023">
    <property type="entry name" value="Histidine_kinase_KdpD"/>
</dbReference>
<comment type="subcellular location">
    <subcellularLocation>
        <location evidence="2">Membrane</location>
        <topology evidence="2">Multi-pass membrane protein</topology>
    </subcellularLocation>
</comment>
<dbReference type="InterPro" id="IPR036890">
    <property type="entry name" value="HATPase_C_sf"/>
</dbReference>
<evidence type="ECO:0000259" key="14">
    <source>
        <dbReference type="PROSITE" id="PS50109"/>
    </source>
</evidence>
<proteinExistence type="predicted"/>
<keyword evidence="6 13" id="KW-0812">Transmembrane</keyword>
<accession>A0A3R9NTL0</accession>
<evidence type="ECO:0000256" key="4">
    <source>
        <dbReference type="ARBA" id="ARBA00022553"/>
    </source>
</evidence>
<evidence type="ECO:0000256" key="6">
    <source>
        <dbReference type="ARBA" id="ARBA00022692"/>
    </source>
</evidence>
<comment type="catalytic activity">
    <reaction evidence="1">
        <text>ATP + protein L-histidine = ADP + protein N-phospho-L-histidine.</text>
        <dbReference type="EC" id="2.7.13.3"/>
    </reaction>
</comment>
<evidence type="ECO:0000256" key="10">
    <source>
        <dbReference type="ARBA" id="ARBA00022989"/>
    </source>
</evidence>
<evidence type="ECO:0000256" key="9">
    <source>
        <dbReference type="ARBA" id="ARBA00022840"/>
    </source>
</evidence>
<dbReference type="CDD" id="cd00075">
    <property type="entry name" value="HATPase"/>
    <property type="match status" value="1"/>
</dbReference>
<dbReference type="EC" id="2.7.13.3" evidence="3"/>
<dbReference type="Proteomes" id="UP000269669">
    <property type="component" value="Unassembled WGS sequence"/>
</dbReference>
<evidence type="ECO:0000256" key="7">
    <source>
        <dbReference type="ARBA" id="ARBA00022741"/>
    </source>
</evidence>
<reference evidence="15 16" key="1">
    <citation type="submission" date="2018-12" db="EMBL/GenBank/DDBJ databases">
        <title>Sequencing of bacterial isolates from soil warming experiment in Harvard Forest, Massachusetts, USA.</title>
        <authorList>
            <person name="Deangelis K."/>
        </authorList>
    </citation>
    <scope>NUCLEOTIDE SEQUENCE [LARGE SCALE GENOMIC DNA]</scope>
    <source>
        <strain evidence="15 16">EB153</strain>
    </source>
</reference>
<dbReference type="InterPro" id="IPR003594">
    <property type="entry name" value="HATPase_dom"/>
</dbReference>
<evidence type="ECO:0000256" key="1">
    <source>
        <dbReference type="ARBA" id="ARBA00000085"/>
    </source>
</evidence>
<dbReference type="Gene3D" id="3.30.565.10">
    <property type="entry name" value="Histidine kinase-like ATPase, C-terminal domain"/>
    <property type="match status" value="1"/>
</dbReference>
<comment type="caution">
    <text evidence="15">The sequence shown here is derived from an EMBL/GenBank/DDBJ whole genome shotgun (WGS) entry which is preliminary data.</text>
</comment>
<dbReference type="Pfam" id="PF02518">
    <property type="entry name" value="HATPase_c"/>
    <property type="match status" value="1"/>
</dbReference>
<dbReference type="RefSeq" id="WP_125485103.1">
    <property type="nucleotide sequence ID" value="NZ_RSDW01000001.1"/>
</dbReference>
<evidence type="ECO:0000256" key="5">
    <source>
        <dbReference type="ARBA" id="ARBA00022679"/>
    </source>
</evidence>
<dbReference type="Pfam" id="PF00512">
    <property type="entry name" value="HisKA"/>
    <property type="match status" value="1"/>
</dbReference>
<dbReference type="InterPro" id="IPR003661">
    <property type="entry name" value="HisK_dim/P_dom"/>
</dbReference>
<dbReference type="Gene3D" id="1.20.120.620">
    <property type="entry name" value="Backbone structure of the membrane domain of e. Coli histidine kinase receptor kdpd"/>
    <property type="match status" value="1"/>
</dbReference>
<protein>
    <recommendedName>
        <fullName evidence="3">histidine kinase</fullName>
        <ecNumber evidence="3">2.7.13.3</ecNumber>
    </recommendedName>
</protein>
<feature type="transmembrane region" description="Helical" evidence="13">
    <location>
        <begin position="86"/>
        <end position="103"/>
    </location>
</feature>
<evidence type="ECO:0000256" key="3">
    <source>
        <dbReference type="ARBA" id="ARBA00012438"/>
    </source>
</evidence>